<evidence type="ECO:0000313" key="6">
    <source>
        <dbReference type="EMBL" id="HEB96129.1"/>
    </source>
</evidence>
<evidence type="ECO:0000256" key="3">
    <source>
        <dbReference type="ARBA" id="ARBA00023157"/>
    </source>
</evidence>
<dbReference type="GO" id="GO:0016209">
    <property type="term" value="F:antioxidant activity"/>
    <property type="evidence" value="ECO:0007669"/>
    <property type="project" value="InterPro"/>
</dbReference>
<dbReference type="InterPro" id="IPR050553">
    <property type="entry name" value="Thioredoxin_ResA/DsbE_sf"/>
</dbReference>
<dbReference type="PANTHER" id="PTHR42852:SF6">
    <property type="entry name" value="THIOL:DISULFIDE INTERCHANGE PROTEIN DSBE"/>
    <property type="match status" value="1"/>
</dbReference>
<dbReference type="PANTHER" id="PTHR42852">
    <property type="entry name" value="THIOL:DISULFIDE INTERCHANGE PROTEIN DSBE"/>
    <property type="match status" value="1"/>
</dbReference>
<keyword evidence="4" id="KW-0676">Redox-active center</keyword>
<dbReference type="EMBL" id="DRKP01000075">
    <property type="protein sequence ID" value="HEB96129.1"/>
    <property type="molecule type" value="Genomic_DNA"/>
</dbReference>
<feature type="domain" description="Thioredoxin" evidence="5">
    <location>
        <begin position="40"/>
        <end position="182"/>
    </location>
</feature>
<dbReference type="InterPro" id="IPR017937">
    <property type="entry name" value="Thioredoxin_CS"/>
</dbReference>
<evidence type="ECO:0000259" key="5">
    <source>
        <dbReference type="PROSITE" id="PS51352"/>
    </source>
</evidence>
<proteinExistence type="predicted"/>
<dbReference type="InterPro" id="IPR036249">
    <property type="entry name" value="Thioredoxin-like_sf"/>
</dbReference>
<evidence type="ECO:0000256" key="2">
    <source>
        <dbReference type="ARBA" id="ARBA00022748"/>
    </source>
</evidence>
<dbReference type="Gene3D" id="3.40.30.10">
    <property type="entry name" value="Glutaredoxin"/>
    <property type="match status" value="1"/>
</dbReference>
<keyword evidence="3" id="KW-1015">Disulfide bond</keyword>
<accession>A0A831RP54</accession>
<gene>
    <name evidence="6" type="ORF">ENI96_06840</name>
</gene>
<dbReference type="GO" id="GO:0017004">
    <property type="term" value="P:cytochrome complex assembly"/>
    <property type="evidence" value="ECO:0007669"/>
    <property type="project" value="UniProtKB-KW"/>
</dbReference>
<evidence type="ECO:0000256" key="4">
    <source>
        <dbReference type="ARBA" id="ARBA00023284"/>
    </source>
</evidence>
<dbReference type="InterPro" id="IPR013766">
    <property type="entry name" value="Thioredoxin_domain"/>
</dbReference>
<dbReference type="GO" id="GO:0030313">
    <property type="term" value="C:cell envelope"/>
    <property type="evidence" value="ECO:0007669"/>
    <property type="project" value="UniProtKB-SubCell"/>
</dbReference>
<dbReference type="PROSITE" id="PS00194">
    <property type="entry name" value="THIOREDOXIN_1"/>
    <property type="match status" value="1"/>
</dbReference>
<dbReference type="AlphaFoldDB" id="A0A831RP54"/>
<sequence>MERSGAALFLASLLLLGGLPGAGYRSLPSAEAAQKAAPAAGNAWEMPAFRLQGLDGAWHRLDEWRGRVILLNFWASWCAPCQYEIRELVGYQSRLGGRGLQILGLGVDEPRRLKNVARTLGINYPVLIADPTGNGKLMRQWGNRTGVIPYNVVIARDGRIAFVHRGPLDRETFERRILPLLDGGIDD</sequence>
<reference evidence="6" key="1">
    <citation type="journal article" date="2020" name="mSystems">
        <title>Genome- and Community-Level Interaction Insights into Carbon Utilization and Element Cycling Functions of Hydrothermarchaeota in Hydrothermal Sediment.</title>
        <authorList>
            <person name="Zhou Z."/>
            <person name="Liu Y."/>
            <person name="Xu W."/>
            <person name="Pan J."/>
            <person name="Luo Z.H."/>
            <person name="Li M."/>
        </authorList>
    </citation>
    <scope>NUCLEOTIDE SEQUENCE [LARGE SCALE GENOMIC DNA]</scope>
    <source>
        <strain evidence="6">HyVt-443</strain>
    </source>
</reference>
<dbReference type="Pfam" id="PF00578">
    <property type="entry name" value="AhpC-TSA"/>
    <property type="match status" value="1"/>
</dbReference>
<organism evidence="6">
    <name type="scientific">Sedimenticola thiotaurini</name>
    <dbReference type="NCBI Taxonomy" id="1543721"/>
    <lineage>
        <taxon>Bacteria</taxon>
        <taxon>Pseudomonadati</taxon>
        <taxon>Pseudomonadota</taxon>
        <taxon>Gammaproteobacteria</taxon>
        <taxon>Chromatiales</taxon>
        <taxon>Sedimenticolaceae</taxon>
        <taxon>Sedimenticola</taxon>
    </lineage>
</organism>
<dbReference type="GO" id="GO:0015036">
    <property type="term" value="F:disulfide oxidoreductase activity"/>
    <property type="evidence" value="ECO:0007669"/>
    <property type="project" value="UniProtKB-ARBA"/>
</dbReference>
<dbReference type="Proteomes" id="UP000886251">
    <property type="component" value="Unassembled WGS sequence"/>
</dbReference>
<dbReference type="CDD" id="cd02966">
    <property type="entry name" value="TlpA_like_family"/>
    <property type="match status" value="1"/>
</dbReference>
<protein>
    <submittedName>
        <fullName evidence="6">TlpA family protein disulfide reductase</fullName>
    </submittedName>
</protein>
<comment type="subcellular location">
    <subcellularLocation>
        <location evidence="1">Cell envelope</location>
    </subcellularLocation>
</comment>
<comment type="caution">
    <text evidence="6">The sequence shown here is derived from an EMBL/GenBank/DDBJ whole genome shotgun (WGS) entry which is preliminary data.</text>
</comment>
<dbReference type="InterPro" id="IPR000866">
    <property type="entry name" value="AhpC/TSA"/>
</dbReference>
<dbReference type="PROSITE" id="PS51352">
    <property type="entry name" value="THIOREDOXIN_2"/>
    <property type="match status" value="1"/>
</dbReference>
<evidence type="ECO:0000256" key="1">
    <source>
        <dbReference type="ARBA" id="ARBA00004196"/>
    </source>
</evidence>
<keyword evidence="2" id="KW-0201">Cytochrome c-type biogenesis</keyword>
<name>A0A831RP54_9GAMM</name>
<dbReference type="SUPFAM" id="SSF52833">
    <property type="entry name" value="Thioredoxin-like"/>
    <property type="match status" value="1"/>
</dbReference>